<dbReference type="Proteomes" id="UP000325780">
    <property type="component" value="Unassembled WGS sequence"/>
</dbReference>
<reference evidence="2 3" key="1">
    <citation type="submission" date="2019-04" db="EMBL/GenBank/DDBJ databases">
        <title>Friends and foes A comparative genomics study of 23 Aspergillus species from section Flavi.</title>
        <authorList>
            <consortium name="DOE Joint Genome Institute"/>
            <person name="Kjaerbolling I."/>
            <person name="Vesth T."/>
            <person name="Frisvad J.C."/>
            <person name="Nybo J.L."/>
            <person name="Theobald S."/>
            <person name="Kildgaard S."/>
            <person name="Isbrandt T."/>
            <person name="Kuo A."/>
            <person name="Sato A."/>
            <person name="Lyhne E.K."/>
            <person name="Kogle M.E."/>
            <person name="Wiebenga A."/>
            <person name="Kun R.S."/>
            <person name="Lubbers R.J."/>
            <person name="Makela M.R."/>
            <person name="Barry K."/>
            <person name="Chovatia M."/>
            <person name="Clum A."/>
            <person name="Daum C."/>
            <person name="Haridas S."/>
            <person name="He G."/>
            <person name="LaButti K."/>
            <person name="Lipzen A."/>
            <person name="Mondo S."/>
            <person name="Riley R."/>
            <person name="Salamov A."/>
            <person name="Simmons B.A."/>
            <person name="Magnuson J.K."/>
            <person name="Henrissat B."/>
            <person name="Mortensen U.H."/>
            <person name="Larsen T.O."/>
            <person name="Devries R.P."/>
            <person name="Grigoriev I.V."/>
            <person name="Machida M."/>
            <person name="Baker S.E."/>
            <person name="Andersen M.R."/>
        </authorList>
    </citation>
    <scope>NUCLEOTIDE SEQUENCE [LARGE SCALE GENOMIC DNA]</scope>
    <source>
        <strain evidence="2 3">IBT 18842</strain>
    </source>
</reference>
<evidence type="ECO:0000313" key="3">
    <source>
        <dbReference type="Proteomes" id="UP000325780"/>
    </source>
</evidence>
<evidence type="ECO:0000313" key="2">
    <source>
        <dbReference type="EMBL" id="KAE8149998.1"/>
    </source>
</evidence>
<evidence type="ECO:0000259" key="1">
    <source>
        <dbReference type="Pfam" id="PF20150"/>
    </source>
</evidence>
<keyword evidence="3" id="KW-1185">Reference proteome</keyword>
<dbReference type="OrthoDB" id="3546385at2759"/>
<feature type="domain" description="2EXR" evidence="1">
    <location>
        <begin position="6"/>
        <end position="89"/>
    </location>
</feature>
<name>A0A5N6TUF7_ASPAV</name>
<dbReference type="AlphaFoldDB" id="A0A5N6TUF7"/>
<accession>A0A5N6TUF7</accession>
<dbReference type="InterPro" id="IPR045518">
    <property type="entry name" value="2EXR"/>
</dbReference>
<dbReference type="EMBL" id="ML742106">
    <property type="protein sequence ID" value="KAE8149998.1"/>
    <property type="molecule type" value="Genomic_DNA"/>
</dbReference>
<gene>
    <name evidence="2" type="ORF">BDV25DRAFT_140258</name>
</gene>
<sequence length="240" mass="28154">MATSTFTLFPKLPPELRNRIWQDALPQRFVFCHELLDPIQLEVPFLLVNSEARGIALTWIQEQGLKRSSHKDRRIPIFLRLFDPKNDTLYISLDTFKQFASEPSGAHETSDGVITYVLPTFTRIAMPEALFSIPYEYTTLSYVFRFYLNLEQAFIIIGARSSLQPDNSLNVPRRWELQDIQAPMLFWNYDSGLFEWRDTVDGSKEPFDPVLERACEWLNEWLIFHGKEHFEVRSAFAVRK</sequence>
<organism evidence="2 3">
    <name type="scientific">Aspergillus avenaceus</name>
    <dbReference type="NCBI Taxonomy" id="36643"/>
    <lineage>
        <taxon>Eukaryota</taxon>
        <taxon>Fungi</taxon>
        <taxon>Dikarya</taxon>
        <taxon>Ascomycota</taxon>
        <taxon>Pezizomycotina</taxon>
        <taxon>Eurotiomycetes</taxon>
        <taxon>Eurotiomycetidae</taxon>
        <taxon>Eurotiales</taxon>
        <taxon>Aspergillaceae</taxon>
        <taxon>Aspergillus</taxon>
        <taxon>Aspergillus subgen. Circumdati</taxon>
    </lineage>
</organism>
<dbReference type="Pfam" id="PF20150">
    <property type="entry name" value="2EXR"/>
    <property type="match status" value="1"/>
</dbReference>
<protein>
    <recommendedName>
        <fullName evidence="1">2EXR domain-containing protein</fullName>
    </recommendedName>
</protein>
<proteinExistence type="predicted"/>